<organism evidence="1 2">
    <name type="scientific">Pleurodeles waltl</name>
    <name type="common">Iberian ribbed newt</name>
    <dbReference type="NCBI Taxonomy" id="8319"/>
    <lineage>
        <taxon>Eukaryota</taxon>
        <taxon>Metazoa</taxon>
        <taxon>Chordata</taxon>
        <taxon>Craniata</taxon>
        <taxon>Vertebrata</taxon>
        <taxon>Euteleostomi</taxon>
        <taxon>Amphibia</taxon>
        <taxon>Batrachia</taxon>
        <taxon>Caudata</taxon>
        <taxon>Salamandroidea</taxon>
        <taxon>Salamandridae</taxon>
        <taxon>Pleurodelinae</taxon>
        <taxon>Pleurodeles</taxon>
    </lineage>
</organism>
<gene>
    <name evidence="1" type="ORF">NDU88_000819</name>
</gene>
<protein>
    <submittedName>
        <fullName evidence="1">Uncharacterized protein</fullName>
    </submittedName>
</protein>
<accession>A0AAV7L9I4</accession>
<feature type="non-terminal residue" evidence="1">
    <location>
        <position position="50"/>
    </location>
</feature>
<feature type="non-terminal residue" evidence="1">
    <location>
        <position position="1"/>
    </location>
</feature>
<evidence type="ECO:0000313" key="2">
    <source>
        <dbReference type="Proteomes" id="UP001066276"/>
    </source>
</evidence>
<sequence length="50" mass="5673">PVLLLDPTTRAAAIGHRVCLVLSVVKTRLRRHERTSQKAEKEDFLSISLF</sequence>
<name>A0AAV7L9I4_PLEWA</name>
<dbReference type="EMBL" id="JANPWB010000015">
    <property type="protein sequence ID" value="KAJ1087652.1"/>
    <property type="molecule type" value="Genomic_DNA"/>
</dbReference>
<keyword evidence="2" id="KW-1185">Reference proteome</keyword>
<comment type="caution">
    <text evidence="1">The sequence shown here is derived from an EMBL/GenBank/DDBJ whole genome shotgun (WGS) entry which is preliminary data.</text>
</comment>
<dbReference type="Proteomes" id="UP001066276">
    <property type="component" value="Chromosome 11"/>
</dbReference>
<proteinExistence type="predicted"/>
<evidence type="ECO:0000313" key="1">
    <source>
        <dbReference type="EMBL" id="KAJ1087652.1"/>
    </source>
</evidence>
<dbReference type="AlphaFoldDB" id="A0AAV7L9I4"/>
<reference evidence="1" key="1">
    <citation type="journal article" date="2022" name="bioRxiv">
        <title>Sequencing and chromosome-scale assembly of the giantPleurodeles waltlgenome.</title>
        <authorList>
            <person name="Brown T."/>
            <person name="Elewa A."/>
            <person name="Iarovenko S."/>
            <person name="Subramanian E."/>
            <person name="Araus A.J."/>
            <person name="Petzold A."/>
            <person name="Susuki M."/>
            <person name="Suzuki K.-i.T."/>
            <person name="Hayashi T."/>
            <person name="Toyoda A."/>
            <person name="Oliveira C."/>
            <person name="Osipova E."/>
            <person name="Leigh N.D."/>
            <person name="Simon A."/>
            <person name="Yun M.H."/>
        </authorList>
    </citation>
    <scope>NUCLEOTIDE SEQUENCE</scope>
    <source>
        <strain evidence="1">20211129_DDA</strain>
        <tissue evidence="1">Liver</tissue>
    </source>
</reference>